<evidence type="ECO:0008006" key="4">
    <source>
        <dbReference type="Google" id="ProtNLM"/>
    </source>
</evidence>
<dbReference type="AlphaFoldDB" id="A0A1F8FBV5"/>
<reference evidence="2 3" key="1">
    <citation type="journal article" date="2016" name="Nat. Commun.">
        <title>Thousands of microbial genomes shed light on interconnected biogeochemical processes in an aquifer system.</title>
        <authorList>
            <person name="Anantharaman K."/>
            <person name="Brown C.T."/>
            <person name="Hug L.A."/>
            <person name="Sharon I."/>
            <person name="Castelle C.J."/>
            <person name="Probst A.J."/>
            <person name="Thomas B.C."/>
            <person name="Singh A."/>
            <person name="Wilkins M.J."/>
            <person name="Karaoz U."/>
            <person name="Brodie E.L."/>
            <person name="Williams K.H."/>
            <person name="Hubbard S.S."/>
            <person name="Banfield J.F."/>
        </authorList>
    </citation>
    <scope>NUCLEOTIDE SEQUENCE [LARGE SCALE GENOMIC DNA]</scope>
</reference>
<keyword evidence="1" id="KW-0812">Transmembrane</keyword>
<sequence length="181" mass="21098">MLNWRNIFKSWIGVLVLILVALAVAWLFTNGLPGYRIWQFKRAYEKMNEPYYNDTYGGATPEETYALFIEALKKGDVELASRYFVVEDQENWKKTFDKLQESESLTDYITEIEQNKTKWLSKSRDDDMAIFTYKYSREKAEIIELPVTDGKTQKLTLPAGTFNGEVIFSKYPSGVWKIEGI</sequence>
<proteinExistence type="predicted"/>
<evidence type="ECO:0000313" key="2">
    <source>
        <dbReference type="EMBL" id="OGN09736.1"/>
    </source>
</evidence>
<dbReference type="EMBL" id="MGJP01000028">
    <property type="protein sequence ID" value="OGN09736.1"/>
    <property type="molecule type" value="Genomic_DNA"/>
</dbReference>
<evidence type="ECO:0000256" key="1">
    <source>
        <dbReference type="SAM" id="Phobius"/>
    </source>
</evidence>
<accession>A0A1F8FBV5</accession>
<keyword evidence="1" id="KW-0472">Membrane</keyword>
<protein>
    <recommendedName>
        <fullName evidence="4">DUF4878 domain-containing protein</fullName>
    </recommendedName>
</protein>
<keyword evidence="1" id="KW-1133">Transmembrane helix</keyword>
<gene>
    <name evidence="2" type="ORF">A3J46_02775</name>
</gene>
<organism evidence="2 3">
    <name type="scientific">Candidatus Yanofskybacteria bacterium RIFCSPHIGHO2_02_FULL_41_11</name>
    <dbReference type="NCBI Taxonomy" id="1802675"/>
    <lineage>
        <taxon>Bacteria</taxon>
        <taxon>Candidatus Yanofskyibacteriota</taxon>
    </lineage>
</organism>
<feature type="transmembrane region" description="Helical" evidence="1">
    <location>
        <begin position="12"/>
        <end position="32"/>
    </location>
</feature>
<dbReference type="Proteomes" id="UP000177167">
    <property type="component" value="Unassembled WGS sequence"/>
</dbReference>
<evidence type="ECO:0000313" key="3">
    <source>
        <dbReference type="Proteomes" id="UP000177167"/>
    </source>
</evidence>
<comment type="caution">
    <text evidence="2">The sequence shown here is derived from an EMBL/GenBank/DDBJ whole genome shotgun (WGS) entry which is preliminary data.</text>
</comment>
<name>A0A1F8FBV5_9BACT</name>